<dbReference type="InterPro" id="IPR018362">
    <property type="entry name" value="CCAAT-binding_factor_CS"/>
</dbReference>
<feature type="compositionally biased region" description="Basic residues" evidence="9">
    <location>
        <begin position="195"/>
        <end position="213"/>
    </location>
</feature>
<protein>
    <recommendedName>
        <fullName evidence="8">Nuclear transcription factor Y subunit</fullName>
    </recommendedName>
</protein>
<feature type="compositionally biased region" description="Polar residues" evidence="9">
    <location>
        <begin position="237"/>
        <end position="253"/>
    </location>
</feature>
<evidence type="ECO:0000256" key="6">
    <source>
        <dbReference type="ARBA" id="ARBA00023242"/>
    </source>
</evidence>
<dbReference type="AlphaFoldDB" id="A0AAV3PZZ0"/>
<dbReference type="GO" id="GO:0016602">
    <property type="term" value="C:CCAAT-binding factor complex"/>
    <property type="evidence" value="ECO:0007669"/>
    <property type="project" value="InterPro"/>
</dbReference>
<keyword evidence="5 8" id="KW-0804">Transcription</keyword>
<evidence type="ECO:0000256" key="3">
    <source>
        <dbReference type="ARBA" id="ARBA00023125"/>
    </source>
</evidence>
<dbReference type="GO" id="GO:0003677">
    <property type="term" value="F:DNA binding"/>
    <property type="evidence" value="ECO:0007669"/>
    <property type="project" value="UniProtKB-KW"/>
</dbReference>
<evidence type="ECO:0000256" key="8">
    <source>
        <dbReference type="RuleBase" id="RU367155"/>
    </source>
</evidence>
<keyword evidence="4" id="KW-0010">Activator</keyword>
<accession>A0AAV3PZZ0</accession>
<feature type="compositionally biased region" description="Polar residues" evidence="9">
    <location>
        <begin position="261"/>
        <end position="285"/>
    </location>
</feature>
<dbReference type="PRINTS" id="PR00616">
    <property type="entry name" value="CCAATSUBUNTB"/>
</dbReference>
<evidence type="ECO:0000256" key="9">
    <source>
        <dbReference type="SAM" id="MobiDB-lite"/>
    </source>
</evidence>
<comment type="subunit">
    <text evidence="7">Heterotrimeric transcription factor composed of three components, NF-YA, NF-YB and NF-YC. NF-YB and NF-YC must interact and dimerize for NF-YA association and DNA binding.</text>
</comment>
<reference evidence="10 11" key="1">
    <citation type="submission" date="2024-01" db="EMBL/GenBank/DDBJ databases">
        <title>The complete chloroplast genome sequence of Lithospermum erythrorhizon: insights into the phylogenetic relationship among Boraginaceae species and the maternal lineages of purple gromwells.</title>
        <authorList>
            <person name="Okada T."/>
            <person name="Watanabe K."/>
        </authorList>
    </citation>
    <scope>NUCLEOTIDE SEQUENCE [LARGE SCALE GENOMIC DNA]</scope>
</reference>
<evidence type="ECO:0000256" key="4">
    <source>
        <dbReference type="ARBA" id="ARBA00023159"/>
    </source>
</evidence>
<dbReference type="PANTHER" id="PTHR12632">
    <property type="entry name" value="TRANSCRIPTION FACTOR NF-Y ALPHA-RELATED"/>
    <property type="match status" value="1"/>
</dbReference>
<sequence length="305" mass="33428">MQHRLEAGTSCFNQPVSSGLSSLKDGVQENIVSTDALGGVSLGVSLNWPNDHVTTNTRGLQSNGVGYERQTTHGDMKITTMLPNADGSWGHQNQNVANLAFPPVTEDQRIPAPGDLNNQSVAYMLYPYSELNSQSAIPAPVQPLVHQDFPGLHHAAMVLPIDVAEEPVYVNAKQYHGILRRRQLRAKAELENKVPKSRKPYLHESRHKHAMRRARGCGGRFLSAKKFDGTAGKSTEDAGTSSGADVSNSNCSFMDSEHAPPSSTLSSGNANFSSNCHGAENQSREAMQNTHTSLWWFSHHQWQYQ</sequence>
<dbReference type="PROSITE" id="PS51152">
    <property type="entry name" value="NFYA_HAP2_2"/>
    <property type="match status" value="1"/>
</dbReference>
<dbReference type="Gene3D" id="6.10.250.2430">
    <property type="match status" value="1"/>
</dbReference>
<evidence type="ECO:0000313" key="11">
    <source>
        <dbReference type="Proteomes" id="UP001454036"/>
    </source>
</evidence>
<keyword evidence="6 8" id="KW-0539">Nucleus</keyword>
<comment type="subcellular location">
    <subcellularLocation>
        <location evidence="1 8">Nucleus</location>
    </subcellularLocation>
</comment>
<dbReference type="Proteomes" id="UP001454036">
    <property type="component" value="Unassembled WGS sequence"/>
</dbReference>
<comment type="caution">
    <text evidence="10">The sequence shown here is derived from an EMBL/GenBank/DDBJ whole genome shotgun (WGS) entry which is preliminary data.</text>
</comment>
<keyword evidence="2 8" id="KW-0805">Transcription regulation</keyword>
<name>A0AAV3PZZ0_LITER</name>
<feature type="region of interest" description="Disordered" evidence="9">
    <location>
        <begin position="189"/>
        <end position="213"/>
    </location>
</feature>
<evidence type="ECO:0000313" key="10">
    <source>
        <dbReference type="EMBL" id="GAA0155532.1"/>
    </source>
</evidence>
<dbReference type="SMART" id="SM00521">
    <property type="entry name" value="CBF"/>
    <property type="match status" value="1"/>
</dbReference>
<evidence type="ECO:0000256" key="1">
    <source>
        <dbReference type="ARBA" id="ARBA00004123"/>
    </source>
</evidence>
<dbReference type="InterPro" id="IPR001289">
    <property type="entry name" value="NFYA"/>
</dbReference>
<dbReference type="GO" id="GO:0003700">
    <property type="term" value="F:DNA-binding transcription factor activity"/>
    <property type="evidence" value="ECO:0007669"/>
    <property type="project" value="UniProtKB-UniRule"/>
</dbReference>
<organism evidence="10 11">
    <name type="scientific">Lithospermum erythrorhizon</name>
    <name type="common">Purple gromwell</name>
    <name type="synonym">Lithospermum officinale var. erythrorhizon</name>
    <dbReference type="NCBI Taxonomy" id="34254"/>
    <lineage>
        <taxon>Eukaryota</taxon>
        <taxon>Viridiplantae</taxon>
        <taxon>Streptophyta</taxon>
        <taxon>Embryophyta</taxon>
        <taxon>Tracheophyta</taxon>
        <taxon>Spermatophyta</taxon>
        <taxon>Magnoliopsida</taxon>
        <taxon>eudicotyledons</taxon>
        <taxon>Gunneridae</taxon>
        <taxon>Pentapetalae</taxon>
        <taxon>asterids</taxon>
        <taxon>lamiids</taxon>
        <taxon>Boraginales</taxon>
        <taxon>Boraginaceae</taxon>
        <taxon>Boraginoideae</taxon>
        <taxon>Lithospermeae</taxon>
        <taxon>Lithospermum</taxon>
    </lineage>
</organism>
<evidence type="ECO:0000256" key="7">
    <source>
        <dbReference type="ARBA" id="ARBA00025911"/>
    </source>
</evidence>
<dbReference type="EMBL" id="BAABME010002644">
    <property type="protein sequence ID" value="GAA0155532.1"/>
    <property type="molecule type" value="Genomic_DNA"/>
</dbReference>
<dbReference type="Pfam" id="PF02045">
    <property type="entry name" value="CBFB_NFYA"/>
    <property type="match status" value="1"/>
</dbReference>
<dbReference type="PROSITE" id="PS00686">
    <property type="entry name" value="NFYA_HAP2_1"/>
    <property type="match status" value="1"/>
</dbReference>
<gene>
    <name evidence="10" type="ORF">LIER_13241</name>
</gene>
<proteinExistence type="inferred from homology"/>
<evidence type="ECO:0000256" key="2">
    <source>
        <dbReference type="ARBA" id="ARBA00023015"/>
    </source>
</evidence>
<comment type="function">
    <text evidence="8">Component of the sequence-specific heterotrimeric transcription factor (NF-Y) which specifically recognizes a 5'-CCAAT-3' box motif found in the promoters of its target genes.</text>
</comment>
<evidence type="ECO:0000256" key="5">
    <source>
        <dbReference type="ARBA" id="ARBA00023163"/>
    </source>
</evidence>
<keyword evidence="3 8" id="KW-0238">DNA-binding</keyword>
<keyword evidence="11" id="KW-1185">Reference proteome</keyword>
<comment type="similarity">
    <text evidence="8">Belongs to the NFYA/HAP2 subunit family.</text>
</comment>
<feature type="region of interest" description="Disordered" evidence="9">
    <location>
        <begin position="229"/>
        <end position="285"/>
    </location>
</feature>